<sequence>MLQRSWIGRSGPVIESCWQNRVCRGRGIFQPLRHLIHTLGITQSGRASWSSGFIEADRTVSLWGRRRRSNSISFRRPPTSKSASPDLICVIKFTISSSGTSCRLRRNPSMTFSSFLLLGSFGERSSSQTSSTSCVKPELLQHLQGAVEQNSQHLQGMDARLGHLGTATARRSLQPRVDGYLAEPCPAPLGWAQKDYHCYLIWGAWLYIAGLGLPDDGFDLDEDAFELARKNFPCFAQHFLEALNHEHVRIYNRSFQYSRGEE</sequence>
<evidence type="ECO:0000313" key="1">
    <source>
        <dbReference type="EMBL" id="KAK8053306.1"/>
    </source>
</evidence>
<proteinExistence type="predicted"/>
<keyword evidence="2" id="KW-1185">Reference proteome</keyword>
<gene>
    <name evidence="1" type="ORF">PG996_012607</name>
</gene>
<dbReference type="EMBL" id="JAQQWM010000008">
    <property type="protein sequence ID" value="KAK8053306.1"/>
    <property type="molecule type" value="Genomic_DNA"/>
</dbReference>
<protein>
    <submittedName>
        <fullName evidence="1">Uncharacterized protein</fullName>
    </submittedName>
</protein>
<name>A0ABR1U333_9PEZI</name>
<dbReference type="Proteomes" id="UP001446871">
    <property type="component" value="Unassembled WGS sequence"/>
</dbReference>
<organism evidence="1 2">
    <name type="scientific">Apiospora saccharicola</name>
    <dbReference type="NCBI Taxonomy" id="335842"/>
    <lineage>
        <taxon>Eukaryota</taxon>
        <taxon>Fungi</taxon>
        <taxon>Dikarya</taxon>
        <taxon>Ascomycota</taxon>
        <taxon>Pezizomycotina</taxon>
        <taxon>Sordariomycetes</taxon>
        <taxon>Xylariomycetidae</taxon>
        <taxon>Amphisphaeriales</taxon>
        <taxon>Apiosporaceae</taxon>
        <taxon>Apiospora</taxon>
    </lineage>
</organism>
<evidence type="ECO:0000313" key="2">
    <source>
        <dbReference type="Proteomes" id="UP001446871"/>
    </source>
</evidence>
<accession>A0ABR1U333</accession>
<comment type="caution">
    <text evidence="1">The sequence shown here is derived from an EMBL/GenBank/DDBJ whole genome shotgun (WGS) entry which is preliminary data.</text>
</comment>
<reference evidence="1 2" key="1">
    <citation type="submission" date="2023-01" db="EMBL/GenBank/DDBJ databases">
        <title>Analysis of 21 Apiospora genomes using comparative genomics revels a genus with tremendous synthesis potential of carbohydrate active enzymes and secondary metabolites.</title>
        <authorList>
            <person name="Sorensen T."/>
        </authorList>
    </citation>
    <scope>NUCLEOTIDE SEQUENCE [LARGE SCALE GENOMIC DNA]</scope>
    <source>
        <strain evidence="1 2">CBS 83171</strain>
    </source>
</reference>